<evidence type="ECO:0000256" key="1">
    <source>
        <dbReference type="SAM" id="MobiDB-lite"/>
    </source>
</evidence>
<protein>
    <submittedName>
        <fullName evidence="2">Uncharacterized protein</fullName>
    </submittedName>
</protein>
<dbReference type="AlphaFoldDB" id="A0AAV3P9I9"/>
<proteinExistence type="predicted"/>
<organism evidence="2 3">
    <name type="scientific">Lithospermum erythrorhizon</name>
    <name type="common">Purple gromwell</name>
    <name type="synonym">Lithospermum officinale var. erythrorhizon</name>
    <dbReference type="NCBI Taxonomy" id="34254"/>
    <lineage>
        <taxon>Eukaryota</taxon>
        <taxon>Viridiplantae</taxon>
        <taxon>Streptophyta</taxon>
        <taxon>Embryophyta</taxon>
        <taxon>Tracheophyta</taxon>
        <taxon>Spermatophyta</taxon>
        <taxon>Magnoliopsida</taxon>
        <taxon>eudicotyledons</taxon>
        <taxon>Gunneridae</taxon>
        <taxon>Pentapetalae</taxon>
        <taxon>asterids</taxon>
        <taxon>lamiids</taxon>
        <taxon>Boraginales</taxon>
        <taxon>Boraginaceae</taxon>
        <taxon>Boraginoideae</taxon>
        <taxon>Lithospermeae</taxon>
        <taxon>Lithospermum</taxon>
    </lineage>
</organism>
<comment type="caution">
    <text evidence="2">The sequence shown here is derived from an EMBL/GenBank/DDBJ whole genome shotgun (WGS) entry which is preliminary data.</text>
</comment>
<name>A0AAV3P9I9_LITER</name>
<sequence>MEVSPGKGRYLLRRRLTASSSSEEMLTTRRNNIEKVTKTHLRGSWSEATAGADGGGSGTWSVTLKETLSAGKAPRSASTIGKRPAAFRKL</sequence>
<keyword evidence="3" id="KW-1185">Reference proteome</keyword>
<reference evidence="2 3" key="1">
    <citation type="submission" date="2024-01" db="EMBL/GenBank/DDBJ databases">
        <title>The complete chloroplast genome sequence of Lithospermum erythrorhizon: insights into the phylogenetic relationship among Boraginaceae species and the maternal lineages of purple gromwells.</title>
        <authorList>
            <person name="Okada T."/>
            <person name="Watanabe K."/>
        </authorList>
    </citation>
    <scope>NUCLEOTIDE SEQUENCE [LARGE SCALE GENOMIC DNA]</scope>
</reference>
<feature type="region of interest" description="Disordered" evidence="1">
    <location>
        <begin position="71"/>
        <end position="90"/>
    </location>
</feature>
<evidence type="ECO:0000313" key="3">
    <source>
        <dbReference type="Proteomes" id="UP001454036"/>
    </source>
</evidence>
<gene>
    <name evidence="2" type="ORF">LIER_06628</name>
</gene>
<evidence type="ECO:0000313" key="2">
    <source>
        <dbReference type="EMBL" id="GAA0146748.1"/>
    </source>
</evidence>
<accession>A0AAV3P9I9</accession>
<dbReference type="Proteomes" id="UP001454036">
    <property type="component" value="Unassembled WGS sequence"/>
</dbReference>
<dbReference type="EMBL" id="BAABME010000978">
    <property type="protein sequence ID" value="GAA0146748.1"/>
    <property type="molecule type" value="Genomic_DNA"/>
</dbReference>